<organism evidence="2 3">
    <name type="scientific">Dermatophagoides pteronyssinus</name>
    <name type="common">European house dust mite</name>
    <dbReference type="NCBI Taxonomy" id="6956"/>
    <lineage>
        <taxon>Eukaryota</taxon>
        <taxon>Metazoa</taxon>
        <taxon>Ecdysozoa</taxon>
        <taxon>Arthropoda</taxon>
        <taxon>Chelicerata</taxon>
        <taxon>Arachnida</taxon>
        <taxon>Acari</taxon>
        <taxon>Acariformes</taxon>
        <taxon>Sarcoptiformes</taxon>
        <taxon>Astigmata</taxon>
        <taxon>Psoroptidia</taxon>
        <taxon>Analgoidea</taxon>
        <taxon>Pyroglyphidae</taxon>
        <taxon>Dermatophagoidinae</taxon>
        <taxon>Dermatophagoides</taxon>
    </lineage>
</organism>
<evidence type="ECO:0000313" key="3">
    <source>
        <dbReference type="Proteomes" id="UP000887458"/>
    </source>
</evidence>
<evidence type="ECO:0000313" key="2">
    <source>
        <dbReference type="EMBL" id="KAH9424758.1"/>
    </source>
</evidence>
<gene>
    <name evidence="2" type="ORF">DERP_012742</name>
</gene>
<reference evidence="2 3" key="1">
    <citation type="journal article" date="2018" name="J. Allergy Clin. Immunol.">
        <title>High-quality assembly of Dermatophagoides pteronyssinus genome and transcriptome reveals a wide range of novel allergens.</title>
        <authorList>
            <person name="Liu X.Y."/>
            <person name="Yang K.Y."/>
            <person name="Wang M.Q."/>
            <person name="Kwok J.S."/>
            <person name="Zeng X."/>
            <person name="Yang Z."/>
            <person name="Xiao X.J."/>
            <person name="Lau C.P."/>
            <person name="Li Y."/>
            <person name="Huang Z.M."/>
            <person name="Ba J.G."/>
            <person name="Yim A.K."/>
            <person name="Ouyang C.Y."/>
            <person name="Ngai S.M."/>
            <person name="Chan T.F."/>
            <person name="Leung E.L."/>
            <person name="Liu L."/>
            <person name="Liu Z.G."/>
            <person name="Tsui S.K."/>
        </authorList>
    </citation>
    <scope>NUCLEOTIDE SEQUENCE [LARGE SCALE GENOMIC DNA]</scope>
    <source>
        <strain evidence="2">Derp</strain>
    </source>
</reference>
<accession>A0ABQ8JQS8</accession>
<reference evidence="2 3" key="2">
    <citation type="journal article" date="2022" name="Mol. Biol. Evol.">
        <title>Comparative Genomics Reveals Insights into the Divergent Evolution of Astigmatic Mites and Household Pest Adaptations.</title>
        <authorList>
            <person name="Xiong Q."/>
            <person name="Wan A.T."/>
            <person name="Liu X."/>
            <person name="Fung C.S."/>
            <person name="Xiao X."/>
            <person name="Malainual N."/>
            <person name="Hou J."/>
            <person name="Wang L."/>
            <person name="Wang M."/>
            <person name="Yang K.Y."/>
            <person name="Cui Y."/>
            <person name="Leung E.L."/>
            <person name="Nong W."/>
            <person name="Shin S.K."/>
            <person name="Au S.W."/>
            <person name="Jeong K.Y."/>
            <person name="Chew F.T."/>
            <person name="Hui J.H."/>
            <person name="Leung T.F."/>
            <person name="Tungtrongchitr A."/>
            <person name="Zhong N."/>
            <person name="Liu Z."/>
            <person name="Tsui S.K."/>
        </authorList>
    </citation>
    <scope>NUCLEOTIDE SEQUENCE [LARGE SCALE GENOMIC DNA]</scope>
    <source>
        <strain evidence="2">Derp</strain>
    </source>
</reference>
<protein>
    <submittedName>
        <fullName evidence="2">Uncharacterized protein</fullName>
    </submittedName>
</protein>
<keyword evidence="1" id="KW-1133">Transmembrane helix</keyword>
<proteinExistence type="predicted"/>
<comment type="caution">
    <text evidence="2">The sequence shown here is derived from an EMBL/GenBank/DDBJ whole genome shotgun (WGS) entry which is preliminary data.</text>
</comment>
<sequence>MFYFFINFTNFMRFIFNLTKPRSASISSIFVCLFERESFFFIDAYMVMAVTILSSVPPSTRSSSSMQPIPINANQQSIGQWQFSAITILLFSILLLFGCGFSPSLQISFAPKLITRFCYNSPNLSTINSQCVLCNYYMFDATVLGCTGSTALTMNITATQAFCVISQCLGQVRQQPVFLGRRKRDSSNDSPSMMIDSNVLKNSTISTSPADEYRIEKEIEADIMKFQQIFLSSILFINLFQHYMSYPMPQMRICIKSIDPQRLPSQCIYCKSRTFPITVRMCTGNSYLPARMTLNEASCLITTCRKFDHSHYMDEKRLITENYLFLTKKT</sequence>
<keyword evidence="1" id="KW-0812">Transmembrane</keyword>
<evidence type="ECO:0000256" key="1">
    <source>
        <dbReference type="SAM" id="Phobius"/>
    </source>
</evidence>
<feature type="transmembrane region" description="Helical" evidence="1">
    <location>
        <begin position="78"/>
        <end position="98"/>
    </location>
</feature>
<dbReference type="EMBL" id="NJHN03000026">
    <property type="protein sequence ID" value="KAH9424758.1"/>
    <property type="molecule type" value="Genomic_DNA"/>
</dbReference>
<keyword evidence="3" id="KW-1185">Reference proteome</keyword>
<name>A0ABQ8JQS8_DERPT</name>
<keyword evidence="1" id="KW-0472">Membrane</keyword>
<dbReference type="Proteomes" id="UP000887458">
    <property type="component" value="Unassembled WGS sequence"/>
</dbReference>